<gene>
    <name evidence="2" type="ORF">PXEA_LOCUS7645</name>
</gene>
<keyword evidence="3" id="KW-1185">Reference proteome</keyword>
<keyword evidence="1" id="KW-1133">Transmembrane helix</keyword>
<proteinExistence type="predicted"/>
<dbReference type="AlphaFoldDB" id="A0A448WKS2"/>
<keyword evidence="1" id="KW-0472">Membrane</keyword>
<evidence type="ECO:0000256" key="1">
    <source>
        <dbReference type="SAM" id="Phobius"/>
    </source>
</evidence>
<feature type="transmembrane region" description="Helical" evidence="1">
    <location>
        <begin position="13"/>
        <end position="33"/>
    </location>
</feature>
<evidence type="ECO:0000313" key="3">
    <source>
        <dbReference type="Proteomes" id="UP000784294"/>
    </source>
</evidence>
<evidence type="ECO:0000313" key="2">
    <source>
        <dbReference type="EMBL" id="VEL14205.1"/>
    </source>
</evidence>
<feature type="non-terminal residue" evidence="2">
    <location>
        <position position="148"/>
    </location>
</feature>
<dbReference type="Proteomes" id="UP000784294">
    <property type="component" value="Unassembled WGS sequence"/>
</dbReference>
<comment type="caution">
    <text evidence="2">The sequence shown here is derived from an EMBL/GenBank/DDBJ whole genome shotgun (WGS) entry which is preliminary data.</text>
</comment>
<reference evidence="2" key="1">
    <citation type="submission" date="2018-11" db="EMBL/GenBank/DDBJ databases">
        <authorList>
            <consortium name="Pathogen Informatics"/>
        </authorList>
    </citation>
    <scope>NUCLEOTIDE SEQUENCE</scope>
</reference>
<sequence>MCLLPEFLPGTDWPLGLLLLPLLICLPILLLLAGGRQVVLRRAWQRRLAVKHADLARQQLRVRARLAELGIPMNRPHPLVQGCTLSELRRRLAERSLRPRDLLYASQAQCLYALDHLGIGGLAEFICEAEEWAEQLETWTDERIRASP</sequence>
<organism evidence="2 3">
    <name type="scientific">Protopolystoma xenopodis</name>
    <dbReference type="NCBI Taxonomy" id="117903"/>
    <lineage>
        <taxon>Eukaryota</taxon>
        <taxon>Metazoa</taxon>
        <taxon>Spiralia</taxon>
        <taxon>Lophotrochozoa</taxon>
        <taxon>Platyhelminthes</taxon>
        <taxon>Monogenea</taxon>
        <taxon>Polyopisthocotylea</taxon>
        <taxon>Polystomatidea</taxon>
        <taxon>Polystomatidae</taxon>
        <taxon>Protopolystoma</taxon>
    </lineage>
</organism>
<accession>A0A448WKS2</accession>
<dbReference type="EMBL" id="CAAALY010020342">
    <property type="protein sequence ID" value="VEL14205.1"/>
    <property type="molecule type" value="Genomic_DNA"/>
</dbReference>
<name>A0A448WKS2_9PLAT</name>
<protein>
    <submittedName>
        <fullName evidence="2">Uncharacterized protein</fullName>
    </submittedName>
</protein>
<keyword evidence="1" id="KW-0812">Transmembrane</keyword>